<evidence type="ECO:0000313" key="10">
    <source>
        <dbReference type="EMBL" id="NEG70095.1"/>
    </source>
</evidence>
<dbReference type="GO" id="GO:0005886">
    <property type="term" value="C:plasma membrane"/>
    <property type="evidence" value="ECO:0007669"/>
    <property type="project" value="UniProtKB-SubCell"/>
</dbReference>
<feature type="transmembrane region" description="Helical" evidence="8">
    <location>
        <begin position="833"/>
        <end position="859"/>
    </location>
</feature>
<keyword evidence="4 8" id="KW-1133">Transmembrane helix</keyword>
<comment type="similarity">
    <text evidence="6">Belongs to the ABC-4 integral membrane protein family.</text>
</comment>
<feature type="domain" description="ABC3 transporter permease C-terminal" evidence="9">
    <location>
        <begin position="837"/>
        <end position="953"/>
    </location>
</feature>
<feature type="compositionally biased region" description="Low complexity" evidence="7">
    <location>
        <begin position="71"/>
        <end position="86"/>
    </location>
</feature>
<dbReference type="AlphaFoldDB" id="A0A6I5N1R0"/>
<dbReference type="InterPro" id="IPR003838">
    <property type="entry name" value="ABC3_permease_C"/>
</dbReference>
<dbReference type="Pfam" id="PF02687">
    <property type="entry name" value="FtsX"/>
    <property type="match status" value="2"/>
</dbReference>
<dbReference type="InterPro" id="IPR050250">
    <property type="entry name" value="Macrolide_Exporter_MacB"/>
</dbReference>
<dbReference type="PANTHER" id="PTHR30572:SF4">
    <property type="entry name" value="ABC TRANSPORTER PERMEASE YTRF"/>
    <property type="match status" value="1"/>
</dbReference>
<reference evidence="10 11" key="1">
    <citation type="submission" date="2019-09" db="EMBL/GenBank/DDBJ databases">
        <title>Phylogenetic characterization of a novel taxon of the genus Bifidobacterium: Bifidobacterium choloepi sp. nov.</title>
        <authorList>
            <person name="Modesto M."/>
            <person name="Satti M."/>
        </authorList>
    </citation>
    <scope>NUCLEOTIDE SEQUENCE [LARGE SCALE GENOMIC DNA]</scope>
    <source>
        <strain evidence="10 11">BRDM6</strain>
    </source>
</reference>
<comment type="caution">
    <text evidence="10">The sequence shown here is derived from an EMBL/GenBank/DDBJ whole genome shotgun (WGS) entry which is preliminary data.</text>
</comment>
<feature type="transmembrane region" description="Helical" evidence="8">
    <location>
        <begin position="434"/>
        <end position="456"/>
    </location>
</feature>
<keyword evidence="3 8" id="KW-0812">Transmembrane</keyword>
<feature type="transmembrane region" description="Helical" evidence="8">
    <location>
        <begin position="476"/>
        <end position="500"/>
    </location>
</feature>
<feature type="transmembrane region" description="Helical" evidence="8">
    <location>
        <begin position="337"/>
        <end position="370"/>
    </location>
</feature>
<feature type="transmembrane region" description="Helical" evidence="8">
    <location>
        <begin position="16"/>
        <end position="40"/>
    </location>
</feature>
<keyword evidence="2" id="KW-1003">Cell membrane</keyword>
<name>A0A6I5N1R0_9BIFI</name>
<keyword evidence="11" id="KW-1185">Reference proteome</keyword>
<dbReference type="GO" id="GO:0022857">
    <property type="term" value="F:transmembrane transporter activity"/>
    <property type="evidence" value="ECO:0007669"/>
    <property type="project" value="TreeGrafter"/>
</dbReference>
<sequence length="961" mass="100561">MIRIGLRDAKSHLRRFVMSIVAIALGVAFVVGSFCFRAMLDSQVESMMATNTDADVYVRGATAQKNDDSSDSAAMPSDESSGSSGDDTTRYNLVDPDLMTTIDGVDGVAESRILYNVSNVVLVGADGDATSTLGGSTMTVGLGDGTTWRSTSLTDGRWPTADDEIALLDDSAGTAGLKVGDTTTIVYPDGPKDVKVVGEFSCSSAQAGTIIVAIPVSLAKSYYQQQNDTTDVDEIGVYGSMTTALSEAEQQDLADRINAALPADSDATAVTGDSVREESTKSTQEQLGFIQPLILIFAVIALFVGSFIIANTFSMIVRDSMRGYALLRSIGASPAQIFMTVIIQAIVLGVIGSVIGIFLSWGMLALIAAGLGQMGMSLSGSVTPSWSDCLVGLVVGLVVTLVGATWPARTAATAPPIQAMNETVNPEKPVRPRAVLGGVMTILGAGCWWFTVLLANAKAAGDGGPTPWDAVNDMSVGWPLGVGAGLVVLGIIVLAPALVVPAQAVLGWIPSHVWPVTGRLATRNISRAKRRTANTATALFVGVAIVSCLGVVAASAKTSVNSLVDTGFKGDFVVMNAANGQITEEEIDAVKSVKDIDVVSPISMIMGVKYGGERIQGMTMTAESNLFTDIFEPTTTAGNAVTALDDGELVVGSKVAERQGWTVGETVDVSADQIEVDEDATQAAIEAYRQQVQQQVTQLQAEAQQLLAAGDTAGAQAKADEATKTADEAQDVDQSQFVKTKTTTVTKQLVVGAIIDNSVYQNYVFVNEDLGGELGTEQTTFTMVMYLNAAAGADLATVQTDLEKAVKPYYVLTVMNRDEFKSTVSSMIDQVLMILYALLALSILIAIFGIVNTLALNVSERTREIGLLRAIGTSRGQVRGMLGIEAAIISVFGTLLGIVVGVGAGAVIRAAYQANGLNTLSIPWSMLAWFLVLSIVVGLVASVSPASRALKQPILDAVASE</sequence>
<keyword evidence="5 8" id="KW-0472">Membrane</keyword>
<evidence type="ECO:0000256" key="5">
    <source>
        <dbReference type="ARBA" id="ARBA00023136"/>
    </source>
</evidence>
<feature type="transmembrane region" description="Helical" evidence="8">
    <location>
        <begin position="880"/>
        <end position="912"/>
    </location>
</feature>
<feature type="transmembrane region" description="Helical" evidence="8">
    <location>
        <begin position="536"/>
        <end position="556"/>
    </location>
</feature>
<evidence type="ECO:0000256" key="8">
    <source>
        <dbReference type="SAM" id="Phobius"/>
    </source>
</evidence>
<dbReference type="RefSeq" id="WP_163227696.1">
    <property type="nucleotide sequence ID" value="NZ_VYSG01000002.1"/>
</dbReference>
<organism evidence="10 11">
    <name type="scientific">Bifidobacterium choloepi</name>
    <dbReference type="NCBI Taxonomy" id="2614131"/>
    <lineage>
        <taxon>Bacteria</taxon>
        <taxon>Bacillati</taxon>
        <taxon>Actinomycetota</taxon>
        <taxon>Actinomycetes</taxon>
        <taxon>Bifidobacteriales</taxon>
        <taxon>Bifidobacteriaceae</taxon>
        <taxon>Bifidobacterium</taxon>
    </lineage>
</organism>
<feature type="domain" description="ABC3 transporter permease C-terminal" evidence="9">
    <location>
        <begin position="296"/>
        <end position="416"/>
    </location>
</feature>
<proteinExistence type="inferred from homology"/>
<feature type="region of interest" description="Disordered" evidence="7">
    <location>
        <begin position="63"/>
        <end position="92"/>
    </location>
</feature>
<feature type="transmembrane region" description="Helical" evidence="8">
    <location>
        <begin position="390"/>
        <end position="408"/>
    </location>
</feature>
<evidence type="ECO:0000256" key="3">
    <source>
        <dbReference type="ARBA" id="ARBA00022692"/>
    </source>
</evidence>
<dbReference type="EMBL" id="VYSG01000002">
    <property type="protein sequence ID" value="NEG70095.1"/>
    <property type="molecule type" value="Genomic_DNA"/>
</dbReference>
<gene>
    <name evidence="10" type="ORF">F6S87_05725</name>
</gene>
<dbReference type="PANTHER" id="PTHR30572">
    <property type="entry name" value="MEMBRANE COMPONENT OF TRANSPORTER-RELATED"/>
    <property type="match status" value="1"/>
</dbReference>
<accession>A0A6I5N1R0</accession>
<evidence type="ECO:0000256" key="6">
    <source>
        <dbReference type="ARBA" id="ARBA00038076"/>
    </source>
</evidence>
<evidence type="ECO:0000256" key="1">
    <source>
        <dbReference type="ARBA" id="ARBA00004651"/>
    </source>
</evidence>
<feature type="transmembrane region" description="Helical" evidence="8">
    <location>
        <begin position="293"/>
        <end position="317"/>
    </location>
</feature>
<evidence type="ECO:0000256" key="7">
    <source>
        <dbReference type="SAM" id="MobiDB-lite"/>
    </source>
</evidence>
<evidence type="ECO:0000256" key="2">
    <source>
        <dbReference type="ARBA" id="ARBA00022475"/>
    </source>
</evidence>
<protein>
    <submittedName>
        <fullName evidence="10">ABC transporter permease</fullName>
    </submittedName>
</protein>
<evidence type="ECO:0000259" key="9">
    <source>
        <dbReference type="Pfam" id="PF02687"/>
    </source>
</evidence>
<comment type="subcellular location">
    <subcellularLocation>
        <location evidence="1">Cell membrane</location>
        <topology evidence="1">Multi-pass membrane protein</topology>
    </subcellularLocation>
</comment>
<dbReference type="Proteomes" id="UP000469292">
    <property type="component" value="Unassembled WGS sequence"/>
</dbReference>
<evidence type="ECO:0000256" key="4">
    <source>
        <dbReference type="ARBA" id="ARBA00022989"/>
    </source>
</evidence>
<evidence type="ECO:0000313" key="11">
    <source>
        <dbReference type="Proteomes" id="UP000469292"/>
    </source>
</evidence>
<feature type="transmembrane region" description="Helical" evidence="8">
    <location>
        <begin position="924"/>
        <end position="943"/>
    </location>
</feature>